<evidence type="ECO:0000313" key="8">
    <source>
        <dbReference type="Proteomes" id="UP000823882"/>
    </source>
</evidence>
<dbReference type="GO" id="GO:0008270">
    <property type="term" value="F:zinc ion binding"/>
    <property type="evidence" value="ECO:0007669"/>
    <property type="project" value="InterPro"/>
</dbReference>
<keyword evidence="1" id="KW-0540">Nuclease</keyword>
<gene>
    <name evidence="7" type="ORF">H9701_06605</name>
</gene>
<dbReference type="PANTHER" id="PTHR41286">
    <property type="entry name" value="HNH NUCLEASE YAJD-RELATED"/>
    <property type="match status" value="1"/>
</dbReference>
<evidence type="ECO:0000313" key="7">
    <source>
        <dbReference type="EMBL" id="HJC41206.1"/>
    </source>
</evidence>
<dbReference type="GO" id="GO:0016787">
    <property type="term" value="F:hydrolase activity"/>
    <property type="evidence" value="ECO:0007669"/>
    <property type="project" value="UniProtKB-KW"/>
</dbReference>
<dbReference type="Proteomes" id="UP000823882">
    <property type="component" value="Unassembled WGS sequence"/>
</dbReference>
<comment type="caution">
    <text evidence="7">The sequence shown here is derived from an EMBL/GenBank/DDBJ whole genome shotgun (WGS) entry which is preliminary data.</text>
</comment>
<feature type="region of interest" description="Disordered" evidence="5">
    <location>
        <begin position="104"/>
        <end position="123"/>
    </location>
</feature>
<evidence type="ECO:0000256" key="2">
    <source>
        <dbReference type="ARBA" id="ARBA00022801"/>
    </source>
</evidence>
<reference evidence="7" key="2">
    <citation type="submission" date="2021-04" db="EMBL/GenBank/DDBJ databases">
        <authorList>
            <person name="Gilroy R."/>
        </authorList>
    </citation>
    <scope>NUCLEOTIDE SEQUENCE</scope>
    <source>
        <strain evidence="7">CHK186-1790</strain>
    </source>
</reference>
<organism evidence="7 8">
    <name type="scientific">Candidatus Intestinimonas pullistercoris</name>
    <dbReference type="NCBI Taxonomy" id="2838623"/>
    <lineage>
        <taxon>Bacteria</taxon>
        <taxon>Bacillati</taxon>
        <taxon>Bacillota</taxon>
        <taxon>Clostridia</taxon>
        <taxon>Eubacteriales</taxon>
        <taxon>Intestinimonas</taxon>
    </lineage>
</organism>
<name>A0A9D2T0T5_9FIRM</name>
<evidence type="ECO:0000256" key="4">
    <source>
        <dbReference type="ARBA" id="ARBA00040194"/>
    </source>
</evidence>
<evidence type="ECO:0000259" key="6">
    <source>
        <dbReference type="Pfam" id="PF01844"/>
    </source>
</evidence>
<dbReference type="InterPro" id="IPR002711">
    <property type="entry name" value="HNH"/>
</dbReference>
<dbReference type="Pfam" id="PF01844">
    <property type="entry name" value="HNH"/>
    <property type="match status" value="1"/>
</dbReference>
<dbReference type="InterPro" id="IPR003615">
    <property type="entry name" value="HNH_nuc"/>
</dbReference>
<keyword evidence="2" id="KW-0378">Hydrolase</keyword>
<protein>
    <recommendedName>
        <fullName evidence="4">Putative HNH nuclease YajD</fullName>
    </recommendedName>
</protein>
<dbReference type="GO" id="GO:0004519">
    <property type="term" value="F:endonuclease activity"/>
    <property type="evidence" value="ECO:0007669"/>
    <property type="project" value="UniProtKB-KW"/>
</dbReference>
<sequence length="123" mass="14112">MALKPLRPCRHPGCAALTREGYCPAHKPAKAPRRASAEYHGWYSLPVWTDGLRPAQLLREPFCRECAKRGLRTRATVVDHIVPHRGDWGKFIDPANHQSLCKPCHDRKTAREQAEERRNRGRI</sequence>
<feature type="domain" description="HNH" evidence="6">
    <location>
        <begin position="63"/>
        <end position="111"/>
    </location>
</feature>
<dbReference type="GO" id="GO:0005829">
    <property type="term" value="C:cytosol"/>
    <property type="evidence" value="ECO:0007669"/>
    <property type="project" value="TreeGrafter"/>
</dbReference>
<evidence type="ECO:0000256" key="5">
    <source>
        <dbReference type="SAM" id="MobiDB-lite"/>
    </source>
</evidence>
<keyword evidence="7" id="KW-0255">Endonuclease</keyword>
<dbReference type="GO" id="GO:0003676">
    <property type="term" value="F:nucleic acid binding"/>
    <property type="evidence" value="ECO:0007669"/>
    <property type="project" value="InterPro"/>
</dbReference>
<dbReference type="CDD" id="cd00085">
    <property type="entry name" value="HNHc"/>
    <property type="match status" value="1"/>
</dbReference>
<reference evidence="7" key="1">
    <citation type="journal article" date="2021" name="PeerJ">
        <title>Extensive microbial diversity within the chicken gut microbiome revealed by metagenomics and culture.</title>
        <authorList>
            <person name="Gilroy R."/>
            <person name="Ravi A."/>
            <person name="Getino M."/>
            <person name="Pursley I."/>
            <person name="Horton D.L."/>
            <person name="Alikhan N.F."/>
            <person name="Baker D."/>
            <person name="Gharbi K."/>
            <person name="Hall N."/>
            <person name="Watson M."/>
            <person name="Adriaenssens E.M."/>
            <person name="Foster-Nyarko E."/>
            <person name="Jarju S."/>
            <person name="Secka A."/>
            <person name="Antonio M."/>
            <person name="Oren A."/>
            <person name="Chaudhuri R.R."/>
            <person name="La Ragione R."/>
            <person name="Hildebrand F."/>
            <person name="Pallen M.J."/>
        </authorList>
    </citation>
    <scope>NUCLEOTIDE SEQUENCE</scope>
    <source>
        <strain evidence="7">CHK186-1790</strain>
    </source>
</reference>
<proteinExistence type="inferred from homology"/>
<dbReference type="PANTHER" id="PTHR41286:SF1">
    <property type="entry name" value="HNH NUCLEASE YAJD-RELATED"/>
    <property type="match status" value="1"/>
</dbReference>
<evidence type="ECO:0000256" key="1">
    <source>
        <dbReference type="ARBA" id="ARBA00022722"/>
    </source>
</evidence>
<dbReference type="AlphaFoldDB" id="A0A9D2T0T5"/>
<dbReference type="EMBL" id="DWWJ01000113">
    <property type="protein sequence ID" value="HJC41206.1"/>
    <property type="molecule type" value="Genomic_DNA"/>
</dbReference>
<dbReference type="Gene3D" id="1.10.30.50">
    <property type="match status" value="1"/>
</dbReference>
<accession>A0A9D2T0T5</accession>
<evidence type="ECO:0000256" key="3">
    <source>
        <dbReference type="ARBA" id="ARBA00038412"/>
    </source>
</evidence>
<comment type="similarity">
    <text evidence="3">Belongs to the HNH nuclease family.</text>
</comment>